<comment type="similarity">
    <text evidence="1">Belongs to the ParB family.</text>
</comment>
<keyword evidence="5" id="KW-1185">Reference proteome</keyword>
<gene>
    <name evidence="4" type="ORF">HKD42_04030</name>
</gene>
<dbReference type="SUPFAM" id="SSF110849">
    <property type="entry name" value="ParB/Sulfiredoxin"/>
    <property type="match status" value="1"/>
</dbReference>
<comment type="caution">
    <text evidence="4">The sequence shown here is derived from an EMBL/GenBank/DDBJ whole genome shotgun (WGS) entry which is preliminary data.</text>
</comment>
<dbReference type="SMART" id="SM00470">
    <property type="entry name" value="ParB"/>
    <property type="match status" value="1"/>
</dbReference>
<dbReference type="Gene3D" id="3.90.1530.30">
    <property type="match status" value="1"/>
</dbReference>
<dbReference type="InterPro" id="IPR036086">
    <property type="entry name" value="ParB/Sulfiredoxin_sf"/>
</dbReference>
<reference evidence="4 5" key="1">
    <citation type="submission" date="2020-04" db="EMBL/GenBank/DDBJ databases">
        <authorList>
            <person name="Liu A."/>
        </authorList>
    </citation>
    <scope>NUCLEOTIDE SEQUENCE [LARGE SCALE GENOMIC DNA]</scope>
    <source>
        <strain evidence="4 5">RZ02</strain>
    </source>
</reference>
<organism evidence="4 5">
    <name type="scientific">Pontixanthobacter rizhaonensis</name>
    <dbReference type="NCBI Taxonomy" id="2730337"/>
    <lineage>
        <taxon>Bacteria</taxon>
        <taxon>Pseudomonadati</taxon>
        <taxon>Pseudomonadota</taxon>
        <taxon>Alphaproteobacteria</taxon>
        <taxon>Sphingomonadales</taxon>
        <taxon>Erythrobacteraceae</taxon>
        <taxon>Pontixanthobacter</taxon>
    </lineage>
</organism>
<proteinExistence type="inferred from homology"/>
<dbReference type="InterPro" id="IPR003115">
    <property type="entry name" value="ParB_N"/>
</dbReference>
<feature type="compositionally biased region" description="Acidic residues" evidence="2">
    <location>
        <begin position="570"/>
        <end position="584"/>
    </location>
</feature>
<dbReference type="NCBIfam" id="TIGR00180">
    <property type="entry name" value="parB_part"/>
    <property type="match status" value="1"/>
</dbReference>
<dbReference type="GO" id="GO:0005694">
    <property type="term" value="C:chromosome"/>
    <property type="evidence" value="ECO:0007669"/>
    <property type="project" value="TreeGrafter"/>
</dbReference>
<dbReference type="InterPro" id="IPR050336">
    <property type="entry name" value="Chromosome_partition/occlusion"/>
</dbReference>
<dbReference type="GO" id="GO:0007059">
    <property type="term" value="P:chromosome segregation"/>
    <property type="evidence" value="ECO:0007669"/>
    <property type="project" value="TreeGrafter"/>
</dbReference>
<dbReference type="InterPro" id="IPR004437">
    <property type="entry name" value="ParB/RepB/Spo0J"/>
</dbReference>
<dbReference type="EMBL" id="JABCRE010000002">
    <property type="protein sequence ID" value="NMW31222.1"/>
    <property type="molecule type" value="Genomic_DNA"/>
</dbReference>
<evidence type="ECO:0000313" key="5">
    <source>
        <dbReference type="Proteomes" id="UP000561181"/>
    </source>
</evidence>
<dbReference type="PANTHER" id="PTHR33375:SF7">
    <property type="entry name" value="CHROMOSOME 2-PARTITIONING PROTEIN PARB-RELATED"/>
    <property type="match status" value="1"/>
</dbReference>
<dbReference type="GO" id="GO:0003677">
    <property type="term" value="F:DNA binding"/>
    <property type="evidence" value="ECO:0007669"/>
    <property type="project" value="InterPro"/>
</dbReference>
<sequence length="597" mass="65231">MQLENIDLAKLSVSPANMRNAKKPPDISDILPSVRVRGVLVPLLVRPNGSADSFEIVAGRRRYHAATTVAEEGGSDGPLPCAILEEGDDAAALEASLIENLVRENPDEVTQWEQFTQLVKKGRKASEIADTFGMDEKTVGRILALGNLLPPIRNAYRREEIDAATVRHLTLASKAQQKAWLALFKDEEAYAPRGSQLKAWLFGGASISTSAAIFDMAEFKGQVVSDLFAEDGYFADADQFWEAQTAAIETKKAAYLEDGWSDVQVIPQDSYFQTWDHEKTTKRKGGRVYIDVSAKGEVTFHEGYLTAKEARVRETGQTDSKADKPARPEITGPMAEYVDLHRHAAVRCELAASPYVALRVMVAHAICGSPLWNVKAQEQRSRKEAITESIETSVAEARFDERRRAVLAVLGFDADEPTVTLGHETRNGMSGLLLRLLDVPDAVVMEILGVVMAETLAAGSELVETLGVHLDVEMVDYWTADEAFFDFVRDREVLTALLGEVGGASIAAANASEKTKTVKGIISDHLTGENGRAKQEAWVPRWMAFPPSAYTERGGVGTVAAAERAKWLMEEDEPSEPEPQDADETASTTGEAERIAA</sequence>
<feature type="domain" description="ParB-like N-terminal" evidence="3">
    <location>
        <begin position="4"/>
        <end position="101"/>
    </location>
</feature>
<name>A0A848QF87_9SPHN</name>
<accession>A0A848QF87</accession>
<evidence type="ECO:0000256" key="1">
    <source>
        <dbReference type="ARBA" id="ARBA00006295"/>
    </source>
</evidence>
<evidence type="ECO:0000313" key="4">
    <source>
        <dbReference type="EMBL" id="NMW31222.1"/>
    </source>
</evidence>
<dbReference type="Proteomes" id="UP000561181">
    <property type="component" value="Unassembled WGS sequence"/>
</dbReference>
<dbReference type="Pfam" id="PF02195">
    <property type="entry name" value="ParB_N"/>
    <property type="match status" value="1"/>
</dbReference>
<dbReference type="Gene3D" id="1.10.10.2830">
    <property type="match status" value="1"/>
</dbReference>
<dbReference type="SUPFAM" id="SSF109709">
    <property type="entry name" value="KorB DNA-binding domain-like"/>
    <property type="match status" value="1"/>
</dbReference>
<feature type="region of interest" description="Disordered" evidence="2">
    <location>
        <begin position="568"/>
        <end position="597"/>
    </location>
</feature>
<protein>
    <submittedName>
        <fullName evidence="4">ParB/RepB/Spo0J family partition protein</fullName>
    </submittedName>
</protein>
<dbReference type="PANTHER" id="PTHR33375">
    <property type="entry name" value="CHROMOSOME-PARTITIONING PROTEIN PARB-RELATED"/>
    <property type="match status" value="1"/>
</dbReference>
<dbReference type="RefSeq" id="WP_170010521.1">
    <property type="nucleotide sequence ID" value="NZ_JABCRE010000002.1"/>
</dbReference>
<evidence type="ECO:0000259" key="3">
    <source>
        <dbReference type="SMART" id="SM00470"/>
    </source>
</evidence>
<evidence type="ECO:0000256" key="2">
    <source>
        <dbReference type="SAM" id="MobiDB-lite"/>
    </source>
</evidence>
<dbReference type="AlphaFoldDB" id="A0A848QF87"/>